<dbReference type="SUPFAM" id="SSF81383">
    <property type="entry name" value="F-box domain"/>
    <property type="match status" value="1"/>
</dbReference>
<dbReference type="Proteomes" id="UP000799757">
    <property type="component" value="Unassembled WGS sequence"/>
</dbReference>
<name>A0A6A6X0E0_9PLEO</name>
<evidence type="ECO:0000313" key="3">
    <source>
        <dbReference type="Proteomes" id="UP000799757"/>
    </source>
</evidence>
<organism evidence="2 3">
    <name type="scientific">Melanomma pulvis-pyrius CBS 109.77</name>
    <dbReference type="NCBI Taxonomy" id="1314802"/>
    <lineage>
        <taxon>Eukaryota</taxon>
        <taxon>Fungi</taxon>
        <taxon>Dikarya</taxon>
        <taxon>Ascomycota</taxon>
        <taxon>Pezizomycotina</taxon>
        <taxon>Dothideomycetes</taxon>
        <taxon>Pleosporomycetidae</taxon>
        <taxon>Pleosporales</taxon>
        <taxon>Melanommataceae</taxon>
        <taxon>Melanomma</taxon>
    </lineage>
</organism>
<dbReference type="CDD" id="cd09917">
    <property type="entry name" value="F-box_SF"/>
    <property type="match status" value="1"/>
</dbReference>
<protein>
    <recommendedName>
        <fullName evidence="1">F-box domain-containing protein</fullName>
    </recommendedName>
</protein>
<gene>
    <name evidence="2" type="ORF">K505DRAFT_420332</name>
</gene>
<feature type="domain" description="F-box" evidence="1">
    <location>
        <begin position="175"/>
        <end position="221"/>
    </location>
</feature>
<dbReference type="OrthoDB" id="2687876at2759"/>
<accession>A0A6A6X0E0</accession>
<evidence type="ECO:0000259" key="1">
    <source>
        <dbReference type="PROSITE" id="PS50181"/>
    </source>
</evidence>
<dbReference type="PROSITE" id="PS50181">
    <property type="entry name" value="FBOX"/>
    <property type="match status" value="1"/>
</dbReference>
<proteinExistence type="predicted"/>
<dbReference type="AlphaFoldDB" id="A0A6A6X0E0"/>
<dbReference type="Pfam" id="PF00646">
    <property type="entry name" value="F-box"/>
    <property type="match status" value="1"/>
</dbReference>
<evidence type="ECO:0000313" key="2">
    <source>
        <dbReference type="EMBL" id="KAF2789641.1"/>
    </source>
</evidence>
<reference evidence="2" key="1">
    <citation type="journal article" date="2020" name="Stud. Mycol.">
        <title>101 Dothideomycetes genomes: a test case for predicting lifestyles and emergence of pathogens.</title>
        <authorList>
            <person name="Haridas S."/>
            <person name="Albert R."/>
            <person name="Binder M."/>
            <person name="Bloem J."/>
            <person name="Labutti K."/>
            <person name="Salamov A."/>
            <person name="Andreopoulos B."/>
            <person name="Baker S."/>
            <person name="Barry K."/>
            <person name="Bills G."/>
            <person name="Bluhm B."/>
            <person name="Cannon C."/>
            <person name="Castanera R."/>
            <person name="Culley D."/>
            <person name="Daum C."/>
            <person name="Ezra D."/>
            <person name="Gonzalez J."/>
            <person name="Henrissat B."/>
            <person name="Kuo A."/>
            <person name="Liang C."/>
            <person name="Lipzen A."/>
            <person name="Lutzoni F."/>
            <person name="Magnuson J."/>
            <person name="Mondo S."/>
            <person name="Nolan M."/>
            <person name="Ohm R."/>
            <person name="Pangilinan J."/>
            <person name="Park H.-J."/>
            <person name="Ramirez L."/>
            <person name="Alfaro M."/>
            <person name="Sun H."/>
            <person name="Tritt A."/>
            <person name="Yoshinaga Y."/>
            <person name="Zwiers L.-H."/>
            <person name="Turgeon B."/>
            <person name="Goodwin S."/>
            <person name="Spatafora J."/>
            <person name="Crous P."/>
            <person name="Grigoriev I."/>
        </authorList>
    </citation>
    <scope>NUCLEOTIDE SEQUENCE</scope>
    <source>
        <strain evidence="2">CBS 109.77</strain>
    </source>
</reference>
<sequence>MWPSKVGRGVFFRGATESNFSRGPFVAVILSMRRVVGTANKYDVRTWQRLEAMVPQGSDRNFRFCLAVRHGGDPSASTCPLPPLMKWLPVVQQSPWPQWDRSQAPYSFRPEDEDAILQAISYHREDIDLEVLSFPPGTHDQVTISLSSTFRLPPDPRDDNPALVPSSFRQSTSSPGDIDLLPVELIHDICLRLDMESLWHLRQTSSRTRQIIHCMHEYKTIVKHALSPLCALFRTMSASSVSLEAFFRLLCTQNCAVCGDGYGNLVFLPTWIRCCSWCLENYALQISTTPLTVAREEFKLSEASLMKLPTFTALPRDYDKRRDPRYRETVVPTELVFSAYREENDKADPTWEMMLEVAGESTDHEMCYCAMPSYNLNHKQIQNGLCCKGCQIAVRDGIVPIDPTDPNSNADRIVYERNQILRHFVHCRQAQILWSKATRAHDDVLVSMG</sequence>
<dbReference type="InterPro" id="IPR001810">
    <property type="entry name" value="F-box_dom"/>
</dbReference>
<dbReference type="EMBL" id="MU002123">
    <property type="protein sequence ID" value="KAF2789641.1"/>
    <property type="molecule type" value="Genomic_DNA"/>
</dbReference>
<keyword evidence="3" id="KW-1185">Reference proteome</keyword>
<dbReference type="InterPro" id="IPR036047">
    <property type="entry name" value="F-box-like_dom_sf"/>
</dbReference>